<evidence type="ECO:0000256" key="4">
    <source>
        <dbReference type="ARBA" id="ARBA00012154"/>
    </source>
</evidence>
<dbReference type="InterPro" id="IPR020568">
    <property type="entry name" value="Ribosomal_Su5_D2-typ_SF"/>
</dbReference>
<dbReference type="PANTHER" id="PTHR20861:SF3">
    <property type="entry name" value="SHIKIMATE KINASE"/>
    <property type="match status" value="1"/>
</dbReference>
<comment type="catalytic activity">
    <reaction evidence="13 14">
        <text>shikimate + ATP = 3-phosphoshikimate + ADP + H(+)</text>
        <dbReference type="Rhea" id="RHEA:13121"/>
        <dbReference type="ChEBI" id="CHEBI:15378"/>
        <dbReference type="ChEBI" id="CHEBI:30616"/>
        <dbReference type="ChEBI" id="CHEBI:36208"/>
        <dbReference type="ChEBI" id="CHEBI:145989"/>
        <dbReference type="ChEBI" id="CHEBI:456216"/>
        <dbReference type="EC" id="2.7.1.71"/>
    </reaction>
</comment>
<proteinExistence type="inferred from homology"/>
<dbReference type="SUPFAM" id="SSF55060">
    <property type="entry name" value="GHMP Kinase, C-terminal domain"/>
    <property type="match status" value="1"/>
</dbReference>
<dbReference type="Gene3D" id="3.30.230.10">
    <property type="match status" value="1"/>
</dbReference>
<dbReference type="SUPFAM" id="SSF54211">
    <property type="entry name" value="Ribosomal protein S5 domain 2-like"/>
    <property type="match status" value="1"/>
</dbReference>
<dbReference type="GO" id="GO:0009423">
    <property type="term" value="P:chorismate biosynthetic process"/>
    <property type="evidence" value="ECO:0007669"/>
    <property type="project" value="UniProtKB-UniRule"/>
</dbReference>
<evidence type="ECO:0000259" key="16">
    <source>
        <dbReference type="Pfam" id="PF08544"/>
    </source>
</evidence>
<dbReference type="Proteomes" id="UP000001018">
    <property type="component" value="Chromosome"/>
</dbReference>
<organism evidence="17 18">
    <name type="scientific">Sulfolobus acidocaldarius (strain ATCC 33909 / DSM 639 / JCM 8929 / NBRC 15157 / NCIMB 11770)</name>
    <dbReference type="NCBI Taxonomy" id="330779"/>
    <lineage>
        <taxon>Archaea</taxon>
        <taxon>Thermoproteota</taxon>
        <taxon>Thermoprotei</taxon>
        <taxon>Sulfolobales</taxon>
        <taxon>Sulfolobaceae</taxon>
        <taxon>Sulfolobus</taxon>
    </lineage>
</organism>
<dbReference type="Gene3D" id="3.30.70.890">
    <property type="entry name" value="GHMP kinase, C-terminal domain"/>
    <property type="match status" value="1"/>
</dbReference>
<dbReference type="EMBL" id="CP000077">
    <property type="protein sequence ID" value="AAY79606.1"/>
    <property type="molecule type" value="Genomic_DNA"/>
</dbReference>
<comment type="subcellular location">
    <subcellularLocation>
        <location evidence="1 14">Cytoplasm</location>
    </subcellularLocation>
</comment>
<dbReference type="InterPro" id="IPR010189">
    <property type="entry name" value="SK_arc"/>
</dbReference>
<dbReference type="EC" id="2.7.1.71" evidence="4 14"/>
<dbReference type="eggNOG" id="arCOG01025">
    <property type="taxonomic scope" value="Archaea"/>
</dbReference>
<evidence type="ECO:0000256" key="11">
    <source>
        <dbReference type="ARBA" id="ARBA00022840"/>
    </source>
</evidence>
<evidence type="ECO:0000256" key="9">
    <source>
        <dbReference type="ARBA" id="ARBA00022741"/>
    </source>
</evidence>
<keyword evidence="18" id="KW-1185">Reference proteome</keyword>
<reference evidence="17 18" key="1">
    <citation type="journal article" date="2005" name="J. Bacteriol.">
        <title>The genome of Sulfolobus acidocaldarius, a model organism of the Crenarchaeota.</title>
        <authorList>
            <person name="Chen L."/>
            <person name="Brugger K."/>
            <person name="Skovgaard M."/>
            <person name="Redder P."/>
            <person name="She Q."/>
            <person name="Torarinsson E."/>
            <person name="Greve B."/>
            <person name="Awayez M."/>
            <person name="Zibat A."/>
            <person name="Klenk H.-P."/>
            <person name="Garrett R.A."/>
        </authorList>
    </citation>
    <scope>NUCLEOTIDE SEQUENCE [LARGE SCALE GENOMIC DNA]</scope>
    <source>
        <strain evidence="18">ATCC 33909 / DSM 639 / JCM 8929 / NBRC 15157 / NCIMB 11770</strain>
    </source>
</reference>
<dbReference type="InterPro" id="IPR036554">
    <property type="entry name" value="GHMP_kinase_C_sf"/>
</dbReference>
<evidence type="ECO:0000256" key="8">
    <source>
        <dbReference type="ARBA" id="ARBA00022679"/>
    </source>
</evidence>
<dbReference type="InterPro" id="IPR013750">
    <property type="entry name" value="GHMP_kinase_C_dom"/>
</dbReference>
<keyword evidence="11 14" id="KW-0067">ATP-binding</keyword>
<feature type="binding site" evidence="14">
    <location>
        <begin position="76"/>
        <end position="86"/>
    </location>
    <ligand>
        <name>ATP</name>
        <dbReference type="ChEBI" id="CHEBI:30616"/>
    </ligand>
</feature>
<evidence type="ECO:0000259" key="15">
    <source>
        <dbReference type="Pfam" id="PF00288"/>
    </source>
</evidence>
<evidence type="ECO:0000256" key="6">
    <source>
        <dbReference type="ARBA" id="ARBA00022490"/>
    </source>
</evidence>
<dbReference type="AlphaFoldDB" id="Q4JC73"/>
<dbReference type="PATRIC" id="fig|330779.12.peg.179"/>
<feature type="domain" description="GHMP kinase C-terminal" evidence="16">
    <location>
        <begin position="214"/>
        <end position="254"/>
    </location>
</feature>
<dbReference type="Pfam" id="PF08544">
    <property type="entry name" value="GHMP_kinases_C"/>
    <property type="match status" value="1"/>
</dbReference>
<evidence type="ECO:0000256" key="13">
    <source>
        <dbReference type="ARBA" id="ARBA00048567"/>
    </source>
</evidence>
<accession>Q4JC73</accession>
<comment type="similarity">
    <text evidence="3 14">Belongs to the GHMP kinase family. Archaeal shikimate kinase subfamily.</text>
</comment>
<gene>
    <name evidence="14 17" type="primary">aroK</name>
    <name evidence="17" type="ordered locus">Saci_0187</name>
</gene>
<feature type="domain" description="GHMP kinase N-terminal" evidence="15">
    <location>
        <begin position="53"/>
        <end position="135"/>
    </location>
</feature>
<evidence type="ECO:0000313" key="17">
    <source>
        <dbReference type="EMBL" id="AAY79606.1"/>
    </source>
</evidence>
<evidence type="ECO:0000313" key="18">
    <source>
        <dbReference type="Proteomes" id="UP000001018"/>
    </source>
</evidence>
<evidence type="ECO:0000256" key="1">
    <source>
        <dbReference type="ARBA" id="ARBA00004496"/>
    </source>
</evidence>
<dbReference type="GO" id="GO:0004765">
    <property type="term" value="F:shikimate kinase activity"/>
    <property type="evidence" value="ECO:0007669"/>
    <property type="project" value="UniProtKB-UniRule"/>
</dbReference>
<keyword evidence="9 14" id="KW-0547">Nucleotide-binding</keyword>
<evidence type="ECO:0000256" key="12">
    <source>
        <dbReference type="ARBA" id="ARBA00023141"/>
    </source>
</evidence>
<dbReference type="GO" id="GO:0005524">
    <property type="term" value="F:ATP binding"/>
    <property type="evidence" value="ECO:0007669"/>
    <property type="project" value="UniProtKB-UniRule"/>
</dbReference>
<dbReference type="GO" id="GO:0009073">
    <property type="term" value="P:aromatic amino acid family biosynthetic process"/>
    <property type="evidence" value="ECO:0007669"/>
    <property type="project" value="UniProtKB-KW"/>
</dbReference>
<keyword evidence="10 14" id="KW-0418">Kinase</keyword>
<evidence type="ECO:0000256" key="10">
    <source>
        <dbReference type="ARBA" id="ARBA00022777"/>
    </source>
</evidence>
<keyword evidence="8 14" id="KW-0808">Transferase</keyword>
<evidence type="ECO:0000256" key="7">
    <source>
        <dbReference type="ARBA" id="ARBA00022605"/>
    </source>
</evidence>
<dbReference type="InterPro" id="IPR014721">
    <property type="entry name" value="Ribsml_uS5_D2-typ_fold_subgr"/>
</dbReference>
<keyword evidence="6 14" id="KW-0963">Cytoplasm</keyword>
<dbReference type="PIRSF" id="PIRSF005758">
    <property type="entry name" value="Shikimt_kin_arch"/>
    <property type="match status" value="1"/>
</dbReference>
<name>Q4JC73_SULAC</name>
<dbReference type="KEGG" id="sai:Saci_0187"/>
<sequence>MEEVCRGMQTYAGISVVNALPGWYGSSMAIDLKVEVKVSETEYCESQDILIDTIIQFFRQKYNLPCMKAEINSEIPPKGGLKSSSAVSTALIAEIMRRYKIKDVDPPKLSAILSLKAGVSYTGAYDDATSSYYGGVTFTFNKEFQLIEIKEPPDISVVLLPRGNRQVKIDLNHLKRYAGLFQEIFNVARKDIITGMRLNGIAMAEILGYDTSPIKQALKGGALASGISGNGPSIFAVTKPGDEGKVIDIFSNFGEVLVTRVVEPRSLE</sequence>
<dbReference type="PANTHER" id="PTHR20861">
    <property type="entry name" value="HOMOSERINE/4-DIPHOSPHOCYTIDYL-2-C-METHYL-D-ERYTHRITOL KINASE"/>
    <property type="match status" value="1"/>
</dbReference>
<dbReference type="GO" id="GO:0005737">
    <property type="term" value="C:cytoplasm"/>
    <property type="evidence" value="ECO:0007669"/>
    <property type="project" value="UniProtKB-SubCell"/>
</dbReference>
<dbReference type="Pfam" id="PF00288">
    <property type="entry name" value="GHMP_kinases_N"/>
    <property type="match status" value="1"/>
</dbReference>
<dbReference type="GO" id="GO:0008652">
    <property type="term" value="P:amino acid biosynthetic process"/>
    <property type="evidence" value="ECO:0007669"/>
    <property type="project" value="UniProtKB-KW"/>
</dbReference>
<keyword evidence="12 14" id="KW-0057">Aromatic amino acid biosynthesis</keyword>
<evidence type="ECO:0000256" key="5">
    <source>
        <dbReference type="ARBA" id="ARBA00013853"/>
    </source>
</evidence>
<evidence type="ECO:0000256" key="3">
    <source>
        <dbReference type="ARBA" id="ARBA00010202"/>
    </source>
</evidence>
<keyword evidence="7 14" id="KW-0028">Amino-acid biosynthesis</keyword>
<dbReference type="STRING" id="330779.Saci_0187"/>
<comment type="pathway">
    <text evidence="2 14">Metabolic intermediate biosynthesis; chorismate biosynthesis; chorismate from D-erythrose 4-phosphate and phosphoenolpyruvate: step 5/7.</text>
</comment>
<dbReference type="NCBIfam" id="TIGR01920">
    <property type="entry name" value="Shik_kin_archae"/>
    <property type="match status" value="1"/>
</dbReference>
<dbReference type="UniPathway" id="UPA00053">
    <property type="reaction ID" value="UER00088"/>
</dbReference>
<dbReference type="HAMAP" id="MF_00370">
    <property type="entry name" value="Shik_kinase_arch"/>
    <property type="match status" value="1"/>
</dbReference>
<dbReference type="InterPro" id="IPR006204">
    <property type="entry name" value="GHMP_kinase_N_dom"/>
</dbReference>
<protein>
    <recommendedName>
        <fullName evidence="5 14">Shikimate kinase</fullName>
        <shortName evidence="14">SK</shortName>
        <ecNumber evidence="4 14">2.7.1.71</ecNumber>
    </recommendedName>
</protein>
<evidence type="ECO:0000256" key="2">
    <source>
        <dbReference type="ARBA" id="ARBA00004842"/>
    </source>
</evidence>
<dbReference type="HOGENOM" id="CLU_073768_0_0_2"/>
<evidence type="ECO:0000256" key="14">
    <source>
        <dbReference type="HAMAP-Rule" id="MF_00370"/>
    </source>
</evidence>